<dbReference type="Proteomes" id="UP001244427">
    <property type="component" value="Unassembled WGS sequence"/>
</dbReference>
<dbReference type="AlphaFoldDB" id="A0AAW8F071"/>
<gene>
    <name evidence="2" type="ORF">QFZ53_002838</name>
</gene>
<keyword evidence="3" id="KW-1185">Reference proteome</keyword>
<proteinExistence type="predicted"/>
<sequence>MTSGDDEIHILNEGWRLLGSDVQAELLARGWAVANLDIGDDEPLEFFWPPTAPIGYGRESDELPSSPGRPPEMTAPRETPWILPTRIARISSGWRVEYGEATAQQPDDAVEYADDKALLQGLPRIEWWPMSVEEARELEHQRVLHTTYADAYDDHSLGYRIQTEPYIGRRYEIYERLRGRIKVTMADPDAWRWSGDLQARLRIIDGQMWASAVRTARAGGDGWSISGRKAISDED</sequence>
<accession>A0AAW8F071</accession>
<comment type="caution">
    <text evidence="2">The sequence shown here is derived from an EMBL/GenBank/DDBJ whole genome shotgun (WGS) entry which is preliminary data.</text>
</comment>
<dbReference type="EMBL" id="JAUSXV010000001">
    <property type="protein sequence ID" value="MDQ0648642.1"/>
    <property type="molecule type" value="Genomic_DNA"/>
</dbReference>
<organism evidence="2 3">
    <name type="scientific">Microbacterium natoriense</name>
    <dbReference type="NCBI Taxonomy" id="284570"/>
    <lineage>
        <taxon>Bacteria</taxon>
        <taxon>Bacillati</taxon>
        <taxon>Actinomycetota</taxon>
        <taxon>Actinomycetes</taxon>
        <taxon>Micrococcales</taxon>
        <taxon>Microbacteriaceae</taxon>
        <taxon>Microbacterium</taxon>
    </lineage>
</organism>
<evidence type="ECO:0000256" key="1">
    <source>
        <dbReference type="SAM" id="MobiDB-lite"/>
    </source>
</evidence>
<protein>
    <submittedName>
        <fullName evidence="2">Uncharacterized protein</fullName>
    </submittedName>
</protein>
<name>A0AAW8F071_9MICO</name>
<evidence type="ECO:0000313" key="2">
    <source>
        <dbReference type="EMBL" id="MDQ0648642.1"/>
    </source>
</evidence>
<dbReference type="RefSeq" id="WP_307297507.1">
    <property type="nucleotide sequence ID" value="NZ_JAUSXV010000001.1"/>
</dbReference>
<evidence type="ECO:0000313" key="3">
    <source>
        <dbReference type="Proteomes" id="UP001244427"/>
    </source>
</evidence>
<feature type="region of interest" description="Disordered" evidence="1">
    <location>
        <begin position="57"/>
        <end position="77"/>
    </location>
</feature>
<reference evidence="2 3" key="1">
    <citation type="submission" date="2023-07" db="EMBL/GenBank/DDBJ databases">
        <title>Comparative genomics of wheat-associated soil bacteria to identify genetic determinants of phenazine resistance.</title>
        <authorList>
            <person name="Mouncey N."/>
        </authorList>
    </citation>
    <scope>NUCLEOTIDE SEQUENCE [LARGE SCALE GENOMIC DNA]</scope>
    <source>
        <strain evidence="2 3">W4I9-1</strain>
    </source>
</reference>